<keyword evidence="4 5" id="KW-0472">Membrane</keyword>
<feature type="transmembrane region" description="Helical" evidence="5">
    <location>
        <begin position="38"/>
        <end position="56"/>
    </location>
</feature>
<dbReference type="InterPro" id="IPR003807">
    <property type="entry name" value="DUF202"/>
</dbReference>
<proteinExistence type="predicted"/>
<keyword evidence="2 5" id="KW-0812">Transmembrane</keyword>
<evidence type="ECO:0000256" key="4">
    <source>
        <dbReference type="ARBA" id="ARBA00023136"/>
    </source>
</evidence>
<evidence type="ECO:0000256" key="3">
    <source>
        <dbReference type="ARBA" id="ARBA00022989"/>
    </source>
</evidence>
<keyword evidence="3 5" id="KW-1133">Transmembrane helix</keyword>
<evidence type="ECO:0000256" key="2">
    <source>
        <dbReference type="ARBA" id="ARBA00022692"/>
    </source>
</evidence>
<evidence type="ECO:0000313" key="7">
    <source>
        <dbReference type="EMBL" id="GAA5066630.1"/>
    </source>
</evidence>
<evidence type="ECO:0000256" key="1">
    <source>
        <dbReference type="ARBA" id="ARBA00004127"/>
    </source>
</evidence>
<feature type="transmembrane region" description="Helical" evidence="5">
    <location>
        <begin position="77"/>
        <end position="98"/>
    </location>
</feature>
<dbReference type="Proteomes" id="UP001500603">
    <property type="component" value="Unassembled WGS sequence"/>
</dbReference>
<dbReference type="Pfam" id="PF02656">
    <property type="entry name" value="DUF202"/>
    <property type="match status" value="1"/>
</dbReference>
<feature type="domain" description="DUF202" evidence="6">
    <location>
        <begin position="4"/>
        <end position="58"/>
    </location>
</feature>
<accession>A0ABP9KV94</accession>
<organism evidence="7 8">
    <name type="scientific">Nocardia callitridis</name>
    <dbReference type="NCBI Taxonomy" id="648753"/>
    <lineage>
        <taxon>Bacteria</taxon>
        <taxon>Bacillati</taxon>
        <taxon>Actinomycetota</taxon>
        <taxon>Actinomycetes</taxon>
        <taxon>Mycobacteriales</taxon>
        <taxon>Nocardiaceae</taxon>
        <taxon>Nocardia</taxon>
    </lineage>
</organism>
<comment type="subcellular location">
    <subcellularLocation>
        <location evidence="1">Endomembrane system</location>
        <topology evidence="1">Multi-pass membrane protein</topology>
    </subcellularLocation>
</comment>
<keyword evidence="8" id="KW-1185">Reference proteome</keyword>
<evidence type="ECO:0000313" key="8">
    <source>
        <dbReference type="Proteomes" id="UP001500603"/>
    </source>
</evidence>
<protein>
    <submittedName>
        <fullName evidence="7">DUF202 domain-containing protein</fullName>
    </submittedName>
</protein>
<dbReference type="EMBL" id="BAABJM010000007">
    <property type="protein sequence ID" value="GAA5066630.1"/>
    <property type="molecule type" value="Genomic_DNA"/>
</dbReference>
<comment type="caution">
    <text evidence="7">The sequence shown here is derived from an EMBL/GenBank/DDBJ whole genome shotgun (WGS) entry which is preliminary data.</text>
</comment>
<reference evidence="8" key="1">
    <citation type="journal article" date="2019" name="Int. J. Syst. Evol. Microbiol.">
        <title>The Global Catalogue of Microorganisms (GCM) 10K type strain sequencing project: providing services to taxonomists for standard genome sequencing and annotation.</title>
        <authorList>
            <consortium name="The Broad Institute Genomics Platform"/>
            <consortium name="The Broad Institute Genome Sequencing Center for Infectious Disease"/>
            <person name="Wu L."/>
            <person name="Ma J."/>
        </authorList>
    </citation>
    <scope>NUCLEOTIDE SEQUENCE [LARGE SCALE GENOMIC DNA]</scope>
    <source>
        <strain evidence="8">JCM 18298</strain>
    </source>
</reference>
<evidence type="ECO:0000256" key="5">
    <source>
        <dbReference type="SAM" id="Phobius"/>
    </source>
</evidence>
<dbReference type="RefSeq" id="WP_345499071.1">
    <property type="nucleotide sequence ID" value="NZ_BAABJM010000007.1"/>
</dbReference>
<sequence length="101" mass="10238">MTAPTLAAERTALAWRRTAVAAMGNAALLVNHAVSDGWRGASTVPLAAAALLLVLAGMCSARNHSLRRGHWGRGQPVVALTTVAIVVIALAAAFSGLAGMP</sequence>
<name>A0ABP9KV94_9NOCA</name>
<gene>
    <name evidence="7" type="ORF">GCM10023318_55050</name>
</gene>
<evidence type="ECO:0000259" key="6">
    <source>
        <dbReference type="Pfam" id="PF02656"/>
    </source>
</evidence>